<dbReference type="GO" id="GO:0004364">
    <property type="term" value="F:glutathione transferase activity"/>
    <property type="evidence" value="ECO:0007669"/>
    <property type="project" value="TreeGrafter"/>
</dbReference>
<dbReference type="Gene3D" id="3.40.30.10">
    <property type="entry name" value="Glutaredoxin"/>
    <property type="match status" value="1"/>
</dbReference>
<dbReference type="Pfam" id="PF14497">
    <property type="entry name" value="GST_C_3"/>
    <property type="match status" value="1"/>
</dbReference>
<dbReference type="InterPro" id="IPR004046">
    <property type="entry name" value="GST_C"/>
</dbReference>
<gene>
    <name evidence="4" type="primary">Aste57867_2984</name>
    <name evidence="3" type="ORF">As57867_002975</name>
    <name evidence="4" type="ORF">ASTE57867_2984</name>
</gene>
<dbReference type="InterPro" id="IPR036249">
    <property type="entry name" value="Thioredoxin-like_sf"/>
</dbReference>
<name>A0A485KEF9_9STRA</name>
<reference evidence="4 5" key="1">
    <citation type="submission" date="2019-03" db="EMBL/GenBank/DDBJ databases">
        <authorList>
            <person name="Gaulin E."/>
            <person name="Dumas B."/>
        </authorList>
    </citation>
    <scope>NUCLEOTIDE SEQUENCE [LARGE SCALE GENOMIC DNA]</scope>
    <source>
        <strain evidence="4">CBS 568.67</strain>
    </source>
</reference>
<dbReference type="PROSITE" id="PS50404">
    <property type="entry name" value="GST_NTER"/>
    <property type="match status" value="1"/>
</dbReference>
<accession>A0A485KEF9</accession>
<dbReference type="SFLD" id="SFLDG00363">
    <property type="entry name" value="AMPS_(cytGST):_Alpha-__Mu-__Pi"/>
    <property type="match status" value="1"/>
</dbReference>
<dbReference type="CDD" id="cd03192">
    <property type="entry name" value="GST_C_Sigma_like"/>
    <property type="match status" value="1"/>
</dbReference>
<dbReference type="Proteomes" id="UP000332933">
    <property type="component" value="Unassembled WGS sequence"/>
</dbReference>
<dbReference type="SUPFAM" id="SSF52833">
    <property type="entry name" value="Thioredoxin-like"/>
    <property type="match status" value="1"/>
</dbReference>
<evidence type="ECO:0000313" key="4">
    <source>
        <dbReference type="EMBL" id="VFT80166.1"/>
    </source>
</evidence>
<dbReference type="AlphaFoldDB" id="A0A485KEF9"/>
<evidence type="ECO:0000259" key="2">
    <source>
        <dbReference type="PROSITE" id="PS50405"/>
    </source>
</evidence>
<dbReference type="SUPFAM" id="SSF47616">
    <property type="entry name" value="GST C-terminal domain-like"/>
    <property type="match status" value="1"/>
</dbReference>
<dbReference type="SFLD" id="SFLDG01205">
    <property type="entry name" value="AMPS.1"/>
    <property type="match status" value="1"/>
</dbReference>
<dbReference type="OrthoDB" id="420389at2759"/>
<dbReference type="InterPro" id="IPR036282">
    <property type="entry name" value="Glutathione-S-Trfase_C_sf"/>
</dbReference>
<dbReference type="InterPro" id="IPR010987">
    <property type="entry name" value="Glutathione-S-Trfase_C-like"/>
</dbReference>
<dbReference type="PANTHER" id="PTHR11571">
    <property type="entry name" value="GLUTATHIONE S-TRANSFERASE"/>
    <property type="match status" value="1"/>
</dbReference>
<dbReference type="EMBL" id="VJMH01000447">
    <property type="protein sequence ID" value="KAF0716180.1"/>
    <property type="molecule type" value="Genomic_DNA"/>
</dbReference>
<dbReference type="GO" id="GO:0006749">
    <property type="term" value="P:glutathione metabolic process"/>
    <property type="evidence" value="ECO:0007669"/>
    <property type="project" value="TreeGrafter"/>
</dbReference>
<sequence>MSSTSVLIFAPQPQMSSTTTTPSLKLTYFDFTGRAEITRLALAIGGIPFEDERVGGETWRALRPTLPYKQMPVLSVDGRVVLAQSRAIARYAGSLAGLYPRDNLVDACRIDEIMDFDEDLYLSLSPTFDKSLDAATKKKRTDEIVATKLPEMYAMLEARLAASPSTGPWFLDAMSLADLVVYVNVMAFQSGDIDYVPTDICNKYPRLQAIYEAVRTHPVVAAWNASHPVTKYSE</sequence>
<dbReference type="CDD" id="cd03039">
    <property type="entry name" value="GST_N_Sigma_like"/>
    <property type="match status" value="1"/>
</dbReference>
<dbReference type="PANTHER" id="PTHR11571:SF252">
    <property type="entry name" value="GLUTATHIONE S-TRANSFERASE"/>
    <property type="match status" value="1"/>
</dbReference>
<protein>
    <submittedName>
        <fullName evidence="4">Aste57867_2984 protein</fullName>
    </submittedName>
</protein>
<dbReference type="Pfam" id="PF02798">
    <property type="entry name" value="GST_N"/>
    <property type="match status" value="1"/>
</dbReference>
<keyword evidence="5" id="KW-1185">Reference proteome</keyword>
<dbReference type="SFLD" id="SFLDS00019">
    <property type="entry name" value="Glutathione_Transferase_(cytos"/>
    <property type="match status" value="1"/>
</dbReference>
<evidence type="ECO:0000313" key="3">
    <source>
        <dbReference type="EMBL" id="KAF0716180.1"/>
    </source>
</evidence>
<dbReference type="InterPro" id="IPR050213">
    <property type="entry name" value="GST_superfamily"/>
</dbReference>
<dbReference type="PROSITE" id="PS50405">
    <property type="entry name" value="GST_CTER"/>
    <property type="match status" value="1"/>
</dbReference>
<reference evidence="3" key="2">
    <citation type="submission" date="2019-06" db="EMBL/GenBank/DDBJ databases">
        <title>Genomics analysis of Aphanomyces spp. identifies a new class of oomycete effector associated with host adaptation.</title>
        <authorList>
            <person name="Gaulin E."/>
        </authorList>
    </citation>
    <scope>NUCLEOTIDE SEQUENCE</scope>
    <source>
        <strain evidence="3">CBS 578.67</strain>
    </source>
</reference>
<evidence type="ECO:0000313" key="5">
    <source>
        <dbReference type="Proteomes" id="UP000332933"/>
    </source>
</evidence>
<feature type="domain" description="GST C-terminal" evidence="2">
    <location>
        <begin position="103"/>
        <end position="232"/>
    </location>
</feature>
<dbReference type="Gene3D" id="1.20.1050.10">
    <property type="match status" value="1"/>
</dbReference>
<proteinExistence type="predicted"/>
<dbReference type="InterPro" id="IPR040079">
    <property type="entry name" value="Glutathione_S-Trfase"/>
</dbReference>
<dbReference type="InterPro" id="IPR004045">
    <property type="entry name" value="Glutathione_S-Trfase_N"/>
</dbReference>
<dbReference type="EMBL" id="CAADRA010000447">
    <property type="protein sequence ID" value="VFT80166.1"/>
    <property type="molecule type" value="Genomic_DNA"/>
</dbReference>
<feature type="domain" description="GST N-terminal" evidence="1">
    <location>
        <begin position="22"/>
        <end position="100"/>
    </location>
</feature>
<evidence type="ECO:0000259" key="1">
    <source>
        <dbReference type="PROSITE" id="PS50404"/>
    </source>
</evidence>
<dbReference type="FunFam" id="3.40.30.10:FF:000608">
    <property type="entry name" value="Glutathione S-Transferase"/>
    <property type="match status" value="1"/>
</dbReference>
<organism evidence="4 5">
    <name type="scientific">Aphanomyces stellatus</name>
    <dbReference type="NCBI Taxonomy" id="120398"/>
    <lineage>
        <taxon>Eukaryota</taxon>
        <taxon>Sar</taxon>
        <taxon>Stramenopiles</taxon>
        <taxon>Oomycota</taxon>
        <taxon>Saprolegniomycetes</taxon>
        <taxon>Saprolegniales</taxon>
        <taxon>Verrucalvaceae</taxon>
        <taxon>Aphanomyces</taxon>
    </lineage>
</organism>